<name>A0ABU4YM14_9HYPH</name>
<sequence>MKTIATYDSRAGTFTLQKDIWRGTFPIADLPKWLDFYRAQQRRYPAHAAAYAPDVQALEALAANLAADSNQPLTIVPDAS</sequence>
<dbReference type="RefSeq" id="WP_320293606.1">
    <property type="nucleotide sequence ID" value="NZ_JAVIIU010000001.1"/>
</dbReference>
<dbReference type="Proteomes" id="UP001280156">
    <property type="component" value="Unassembled WGS sequence"/>
</dbReference>
<protein>
    <submittedName>
        <fullName evidence="1">Uncharacterized protein</fullName>
    </submittedName>
</protein>
<accession>A0ABU4YM14</accession>
<dbReference type="EMBL" id="JAVIIV010000016">
    <property type="protein sequence ID" value="MDX8488025.1"/>
    <property type="molecule type" value="Genomic_DNA"/>
</dbReference>
<gene>
    <name evidence="1" type="ORF">RFM52_22875</name>
</gene>
<organism evidence="1 2">
    <name type="scientific">Mesorhizobium humile</name>
    <dbReference type="NCBI Taxonomy" id="3072313"/>
    <lineage>
        <taxon>Bacteria</taxon>
        <taxon>Pseudomonadati</taxon>
        <taxon>Pseudomonadota</taxon>
        <taxon>Alphaproteobacteria</taxon>
        <taxon>Hyphomicrobiales</taxon>
        <taxon>Phyllobacteriaceae</taxon>
        <taxon>Mesorhizobium</taxon>
    </lineage>
</organism>
<evidence type="ECO:0000313" key="2">
    <source>
        <dbReference type="Proteomes" id="UP001280156"/>
    </source>
</evidence>
<keyword evidence="2" id="KW-1185">Reference proteome</keyword>
<proteinExistence type="predicted"/>
<comment type="caution">
    <text evidence="1">The sequence shown here is derived from an EMBL/GenBank/DDBJ whole genome shotgun (WGS) entry which is preliminary data.</text>
</comment>
<evidence type="ECO:0000313" key="1">
    <source>
        <dbReference type="EMBL" id="MDX8488025.1"/>
    </source>
</evidence>
<reference evidence="1 2" key="1">
    <citation type="submission" date="2023-08" db="EMBL/GenBank/DDBJ databases">
        <title>Implementing the SeqCode for naming new Mesorhizobium species isolated from Vachellia karroo root nodules.</title>
        <authorList>
            <person name="Van Lill M."/>
        </authorList>
    </citation>
    <scope>NUCLEOTIDE SEQUENCE [LARGE SCALE GENOMIC DNA]</scope>
    <source>
        <strain evidence="1 2">VK2B</strain>
    </source>
</reference>